<proteinExistence type="predicted"/>
<sequence>MKLKRHHTCVIYILIFTILTLFSACKNPKNTKKSEAIQSHQQELQSLLDSQTFNGKQKYSLVKQIADTLRDEKDYQGLILFLTDWVDKNPDDMYNSYWLLMTADAYLSQGAEPVAEYYFDRILQQCPDLLIKGNSAHFICLQKLIQISKTPAHRIKYFNELISRFPQNVNTTELYLRLALEYQNDSQWSQALKTYSLFLEQPDATTIQIAGEPDAYKNARHLVDFNNSSKDWTFESLSALEEAVKKAIRNYDWRALDRYKAKVNFFSMSWKQDENDANSQEEFSMFSWMRGKRIRYNETLDEASNPNEAYLRTWGWNSYVPVWYLYFRKVDFPLDPDIHGNWEWAGIYLGNKL</sequence>
<dbReference type="OrthoDB" id="350162at2"/>
<dbReference type="RefSeq" id="WP_074931533.1">
    <property type="nucleotide sequence ID" value="NZ_FORI01000005.1"/>
</dbReference>
<evidence type="ECO:0008006" key="3">
    <source>
        <dbReference type="Google" id="ProtNLM"/>
    </source>
</evidence>
<dbReference type="Proteomes" id="UP000182737">
    <property type="component" value="Unassembled WGS sequence"/>
</dbReference>
<dbReference type="Gene3D" id="1.25.40.10">
    <property type="entry name" value="Tetratricopeptide repeat domain"/>
    <property type="match status" value="1"/>
</dbReference>
<dbReference type="PROSITE" id="PS51257">
    <property type="entry name" value="PROKAR_LIPOPROTEIN"/>
    <property type="match status" value="1"/>
</dbReference>
<dbReference type="SUPFAM" id="SSF48452">
    <property type="entry name" value="TPR-like"/>
    <property type="match status" value="1"/>
</dbReference>
<reference evidence="2" key="1">
    <citation type="submission" date="2016-10" db="EMBL/GenBank/DDBJ databases">
        <authorList>
            <person name="Varghese N."/>
            <person name="Submissions S."/>
        </authorList>
    </citation>
    <scope>NUCLEOTIDE SEQUENCE [LARGE SCALE GENOMIC DNA]</scope>
    <source>
        <strain evidence="2">XBD1002</strain>
    </source>
</reference>
<name>A0A1I3KWA7_9SPIR</name>
<gene>
    <name evidence="1" type="ORF">SAMN04487775_105208</name>
</gene>
<evidence type="ECO:0000313" key="2">
    <source>
        <dbReference type="Proteomes" id="UP000182737"/>
    </source>
</evidence>
<organism evidence="1 2">
    <name type="scientific">Treponema bryantii</name>
    <dbReference type="NCBI Taxonomy" id="163"/>
    <lineage>
        <taxon>Bacteria</taxon>
        <taxon>Pseudomonadati</taxon>
        <taxon>Spirochaetota</taxon>
        <taxon>Spirochaetia</taxon>
        <taxon>Spirochaetales</taxon>
        <taxon>Treponemataceae</taxon>
        <taxon>Treponema</taxon>
    </lineage>
</organism>
<dbReference type="EMBL" id="FORI01000005">
    <property type="protein sequence ID" value="SFI76821.1"/>
    <property type="molecule type" value="Genomic_DNA"/>
</dbReference>
<protein>
    <recommendedName>
        <fullName evidence="3">Tetratricopeptide repeat-containing protein</fullName>
    </recommendedName>
</protein>
<dbReference type="AlphaFoldDB" id="A0A1I3KWA7"/>
<dbReference type="InterPro" id="IPR011990">
    <property type="entry name" value="TPR-like_helical_dom_sf"/>
</dbReference>
<evidence type="ECO:0000313" key="1">
    <source>
        <dbReference type="EMBL" id="SFI76821.1"/>
    </source>
</evidence>
<keyword evidence="2" id="KW-1185">Reference proteome</keyword>
<accession>A0A1I3KWA7</accession>